<feature type="signal peptide" evidence="2">
    <location>
        <begin position="1"/>
        <end position="15"/>
    </location>
</feature>
<organism evidence="4 5">
    <name type="scientific">Acanthoscelides obtectus</name>
    <name type="common">Bean weevil</name>
    <name type="synonym">Bruchus obtectus</name>
    <dbReference type="NCBI Taxonomy" id="200917"/>
    <lineage>
        <taxon>Eukaryota</taxon>
        <taxon>Metazoa</taxon>
        <taxon>Ecdysozoa</taxon>
        <taxon>Arthropoda</taxon>
        <taxon>Hexapoda</taxon>
        <taxon>Insecta</taxon>
        <taxon>Pterygota</taxon>
        <taxon>Neoptera</taxon>
        <taxon>Endopterygota</taxon>
        <taxon>Coleoptera</taxon>
        <taxon>Polyphaga</taxon>
        <taxon>Cucujiformia</taxon>
        <taxon>Chrysomeloidea</taxon>
        <taxon>Chrysomelidae</taxon>
        <taxon>Bruchinae</taxon>
        <taxon>Bruchini</taxon>
        <taxon>Acanthoscelides</taxon>
    </lineage>
</organism>
<evidence type="ECO:0000313" key="4">
    <source>
        <dbReference type="EMBL" id="CAH1971565.1"/>
    </source>
</evidence>
<dbReference type="Gene3D" id="3.10.100.10">
    <property type="entry name" value="Mannose-Binding Protein A, subunit A"/>
    <property type="match status" value="1"/>
</dbReference>
<gene>
    <name evidence="4" type="ORF">ACAOBT_LOCUS9487</name>
</gene>
<evidence type="ECO:0000256" key="1">
    <source>
        <dbReference type="SAM" id="MobiDB-lite"/>
    </source>
</evidence>
<evidence type="ECO:0000256" key="2">
    <source>
        <dbReference type="SAM" id="SignalP"/>
    </source>
</evidence>
<sequence length="319" mass="37853">MKVLTFVLILPVCLSLESQPVKKSYVCPPRFMRQGHRCYYFSKNPATWNDALFKCRDLRSHLAIIKTAYQDKLIRNVLNRKPVEPKERWLGGVYDWEAMQWKWGENGKHISYSGFLKSGREDKNKLRWHCIIMDPAIGYRWNARQCVEQKHFICHTKMRVISNNKEKKKLQRQYNVNKYNKLNEIPVPEIPEYGNGTQSSTIATLKSNVPITYQFEINQHLNDQALIGFAPAEQKRKPRKNKKKQKRTNLAQYRNGTVVETSKKKKNRRKKYRKNELDADGEPTSIKNVRWRTYREKGTLVDPNYPRPIVEEYMKYVEP</sequence>
<dbReference type="SUPFAM" id="SSF56436">
    <property type="entry name" value="C-type lectin-like"/>
    <property type="match status" value="1"/>
</dbReference>
<dbReference type="InterPro" id="IPR016187">
    <property type="entry name" value="CTDL_fold"/>
</dbReference>
<reference evidence="4" key="1">
    <citation type="submission" date="2022-03" db="EMBL/GenBank/DDBJ databases">
        <authorList>
            <person name="Sayadi A."/>
        </authorList>
    </citation>
    <scope>NUCLEOTIDE SEQUENCE</scope>
</reference>
<keyword evidence="5" id="KW-1185">Reference proteome</keyword>
<name>A0A9P0P763_ACAOB</name>
<feature type="compositionally biased region" description="Basic residues" evidence="1">
    <location>
        <begin position="263"/>
        <end position="273"/>
    </location>
</feature>
<protein>
    <recommendedName>
        <fullName evidence="3">C-type lectin domain-containing protein</fullName>
    </recommendedName>
</protein>
<keyword evidence="2" id="KW-0732">Signal</keyword>
<comment type="caution">
    <text evidence="4">The sequence shown here is derived from an EMBL/GenBank/DDBJ whole genome shotgun (WGS) entry which is preliminary data.</text>
</comment>
<dbReference type="Pfam" id="PF00059">
    <property type="entry name" value="Lectin_C"/>
    <property type="match status" value="1"/>
</dbReference>
<proteinExistence type="predicted"/>
<dbReference type="AlphaFoldDB" id="A0A9P0P763"/>
<dbReference type="InterPro" id="IPR016186">
    <property type="entry name" value="C-type_lectin-like/link_sf"/>
</dbReference>
<dbReference type="OrthoDB" id="6133475at2759"/>
<feature type="region of interest" description="Disordered" evidence="1">
    <location>
        <begin position="230"/>
        <end position="286"/>
    </location>
</feature>
<dbReference type="PANTHER" id="PTHR45710:SF26">
    <property type="entry name" value="RH26557P"/>
    <property type="match status" value="1"/>
</dbReference>
<dbReference type="PANTHER" id="PTHR45710">
    <property type="entry name" value="C-TYPE LECTIN DOMAIN-CONTAINING PROTEIN 180"/>
    <property type="match status" value="1"/>
</dbReference>
<dbReference type="InterPro" id="IPR050828">
    <property type="entry name" value="C-type_lectin/matrix_domain"/>
</dbReference>
<feature type="domain" description="C-type lectin" evidence="3">
    <location>
        <begin position="34"/>
        <end position="155"/>
    </location>
</feature>
<dbReference type="SMART" id="SM00034">
    <property type="entry name" value="CLECT"/>
    <property type="match status" value="1"/>
</dbReference>
<feature type="compositionally biased region" description="Basic residues" evidence="1">
    <location>
        <begin position="236"/>
        <end position="247"/>
    </location>
</feature>
<dbReference type="PROSITE" id="PS50041">
    <property type="entry name" value="C_TYPE_LECTIN_2"/>
    <property type="match status" value="1"/>
</dbReference>
<dbReference type="CDD" id="cd00037">
    <property type="entry name" value="CLECT"/>
    <property type="match status" value="1"/>
</dbReference>
<accession>A0A9P0P763</accession>
<dbReference type="InterPro" id="IPR001304">
    <property type="entry name" value="C-type_lectin-like"/>
</dbReference>
<evidence type="ECO:0000313" key="5">
    <source>
        <dbReference type="Proteomes" id="UP001152888"/>
    </source>
</evidence>
<evidence type="ECO:0000259" key="3">
    <source>
        <dbReference type="PROSITE" id="PS50041"/>
    </source>
</evidence>
<dbReference type="Proteomes" id="UP001152888">
    <property type="component" value="Unassembled WGS sequence"/>
</dbReference>
<feature type="compositionally biased region" description="Polar residues" evidence="1">
    <location>
        <begin position="248"/>
        <end position="260"/>
    </location>
</feature>
<feature type="chain" id="PRO_5040453873" description="C-type lectin domain-containing protein" evidence="2">
    <location>
        <begin position="16"/>
        <end position="319"/>
    </location>
</feature>
<dbReference type="EMBL" id="CAKOFQ010006787">
    <property type="protein sequence ID" value="CAH1971565.1"/>
    <property type="molecule type" value="Genomic_DNA"/>
</dbReference>